<protein>
    <recommendedName>
        <fullName evidence="3">FHA domain-containing protein</fullName>
    </recommendedName>
</protein>
<organism evidence="4">
    <name type="scientific">uncultured Nocardioidaceae bacterium</name>
    <dbReference type="NCBI Taxonomy" id="253824"/>
    <lineage>
        <taxon>Bacteria</taxon>
        <taxon>Bacillati</taxon>
        <taxon>Actinomycetota</taxon>
        <taxon>Actinomycetes</taxon>
        <taxon>Propionibacteriales</taxon>
        <taxon>Nocardioidaceae</taxon>
        <taxon>environmental samples</taxon>
    </lineage>
</organism>
<feature type="compositionally biased region" description="Gly residues" evidence="2">
    <location>
        <begin position="252"/>
        <end position="261"/>
    </location>
</feature>
<evidence type="ECO:0000313" key="4">
    <source>
        <dbReference type="EMBL" id="CAA9386047.1"/>
    </source>
</evidence>
<dbReference type="InterPro" id="IPR000253">
    <property type="entry name" value="FHA_dom"/>
</dbReference>
<accession>A0A6J4NES7</accession>
<dbReference type="CDD" id="cd00060">
    <property type="entry name" value="FHA"/>
    <property type="match status" value="1"/>
</dbReference>
<gene>
    <name evidence="4" type="ORF">AVDCRST_MAG47-2554</name>
</gene>
<dbReference type="SUPFAM" id="SSF49879">
    <property type="entry name" value="SMAD/FHA domain"/>
    <property type="match status" value="1"/>
</dbReference>
<name>A0A6J4NES7_9ACTN</name>
<feature type="domain" description="FHA" evidence="3">
    <location>
        <begin position="173"/>
        <end position="235"/>
    </location>
</feature>
<sequence>MSTQVEADLDFSVTVNGLRMEGVLRGSGPQLSLELSDPALLGGSGTGPARALAAGLAQQGLCLTISTDRPLVTLGVSRAPFLHRRITGSPHIRVASLRAALRLLRLRKASPERTPLVPPATPLPIVPTFLRRPRRPTTTHDPDRGGYPRLVMAPDPHPGPDATQDAFLLGDRTVIGSHPSCDIVLEGLQPRHAEILRTQEDELVLRPEVPGTVWVHGAVVLREALLRTGTRVDIGPWTLIYSREEYADHGRPYGGRIGGELGRQRPQPSRHELSHRKR</sequence>
<proteinExistence type="predicted"/>
<dbReference type="AlphaFoldDB" id="A0A6J4NES7"/>
<keyword evidence="1" id="KW-0597">Phosphoprotein</keyword>
<dbReference type="Pfam" id="PF00498">
    <property type="entry name" value="FHA"/>
    <property type="match status" value="1"/>
</dbReference>
<reference evidence="4" key="1">
    <citation type="submission" date="2020-02" db="EMBL/GenBank/DDBJ databases">
        <authorList>
            <person name="Meier V. D."/>
        </authorList>
    </citation>
    <scope>NUCLEOTIDE SEQUENCE</scope>
    <source>
        <strain evidence="4">AVDCRST_MAG47</strain>
    </source>
</reference>
<dbReference type="Gene3D" id="2.60.200.20">
    <property type="match status" value="1"/>
</dbReference>
<feature type="region of interest" description="Disordered" evidence="2">
    <location>
        <begin position="251"/>
        <end position="278"/>
    </location>
</feature>
<evidence type="ECO:0000259" key="3">
    <source>
        <dbReference type="Pfam" id="PF00498"/>
    </source>
</evidence>
<dbReference type="InterPro" id="IPR008984">
    <property type="entry name" value="SMAD_FHA_dom_sf"/>
</dbReference>
<dbReference type="EMBL" id="CADCUK010000162">
    <property type="protein sequence ID" value="CAA9386047.1"/>
    <property type="molecule type" value="Genomic_DNA"/>
</dbReference>
<evidence type="ECO:0000256" key="2">
    <source>
        <dbReference type="SAM" id="MobiDB-lite"/>
    </source>
</evidence>
<evidence type="ECO:0000256" key="1">
    <source>
        <dbReference type="ARBA" id="ARBA00022553"/>
    </source>
</evidence>